<dbReference type="Proteomes" id="UP000515154">
    <property type="component" value="Linkage group LG7"/>
</dbReference>
<dbReference type="Gene3D" id="3.30.40.10">
    <property type="entry name" value="Zinc/RING finger domain, C3HC4 (zinc finger)"/>
    <property type="match status" value="1"/>
</dbReference>
<accession>A0A6P7SMF6</accession>
<dbReference type="KEGG" id="osn:115214535"/>
<dbReference type="InterPro" id="IPR031946">
    <property type="entry name" value="KIAA1045_Zf_RING"/>
</dbReference>
<name>A0A6P7SMF6_9MOLL</name>
<feature type="compositionally biased region" description="Basic residues" evidence="1">
    <location>
        <begin position="18"/>
        <end position="29"/>
    </location>
</feature>
<sequence length="356" mass="41245">MGGSSTKITRSSSLRERRFSRKSSRHRRTKSDMPNTDQLLTCPDYIRPATRGSSNLNKIERLRNADLPSEPNNIPYSSTKRGSSDVVCSYCGVYTGNENQPCKVCDLVFHKICLNKYYVETCNGTLLDMDPCRMSEESWTCHNCEDLLALLTIEEYNSLMRTLEKFGIKKDTVVTHANFLRFRRGVYNNIHGEDMKPDEMKKSMQHFEHMDVDNKGEINWKDFINSEVIRILKQRPEHKITCLLKPKEIEEMRAIFRSIDSLGQGSAKKNAVQGAFIKWLTKRKKISVSKSKSRKCSLDEKRNKEYIRKRSLPEDNSKTITWQDFVSQYALAAVAVRPNTYGYIYTDEYIHLLSNC</sequence>
<dbReference type="InterPro" id="IPR011011">
    <property type="entry name" value="Znf_FYVE_PHD"/>
</dbReference>
<dbReference type="SUPFAM" id="SSF47473">
    <property type="entry name" value="EF-hand"/>
    <property type="match status" value="1"/>
</dbReference>
<dbReference type="Pfam" id="PF16744">
    <property type="entry name" value="zf-RING_15"/>
    <property type="match status" value="1"/>
</dbReference>
<gene>
    <name evidence="4" type="primary">LOC115214535</name>
</gene>
<dbReference type="SUPFAM" id="SSF57903">
    <property type="entry name" value="FYVE/PHD zinc finger"/>
    <property type="match status" value="1"/>
</dbReference>
<dbReference type="InterPro" id="IPR013083">
    <property type="entry name" value="Znf_RING/FYVE/PHD"/>
</dbReference>
<keyword evidence="3" id="KW-1185">Reference proteome</keyword>
<dbReference type="RefSeq" id="XP_029639602.1">
    <property type="nucleotide sequence ID" value="XM_029783742.2"/>
</dbReference>
<evidence type="ECO:0000313" key="4">
    <source>
        <dbReference type="RefSeq" id="XP_029639602.1"/>
    </source>
</evidence>
<protein>
    <submittedName>
        <fullName evidence="4">PHD finger protein 24</fullName>
    </submittedName>
</protein>
<dbReference type="Gene3D" id="1.10.238.10">
    <property type="entry name" value="EF-hand"/>
    <property type="match status" value="1"/>
</dbReference>
<feature type="domain" description="KIAA1045 RING finger" evidence="2">
    <location>
        <begin position="84"/>
        <end position="153"/>
    </location>
</feature>
<evidence type="ECO:0000313" key="3">
    <source>
        <dbReference type="Proteomes" id="UP000515154"/>
    </source>
</evidence>
<organism evidence="3 4">
    <name type="scientific">Octopus sinensis</name>
    <name type="common">East Asian common octopus</name>
    <dbReference type="NCBI Taxonomy" id="2607531"/>
    <lineage>
        <taxon>Eukaryota</taxon>
        <taxon>Metazoa</taxon>
        <taxon>Spiralia</taxon>
        <taxon>Lophotrochozoa</taxon>
        <taxon>Mollusca</taxon>
        <taxon>Cephalopoda</taxon>
        <taxon>Coleoidea</taxon>
        <taxon>Octopodiformes</taxon>
        <taxon>Octopoda</taxon>
        <taxon>Incirrata</taxon>
        <taxon>Octopodidae</taxon>
        <taxon>Octopus</taxon>
    </lineage>
</organism>
<feature type="region of interest" description="Disordered" evidence="1">
    <location>
        <begin position="1"/>
        <end position="40"/>
    </location>
</feature>
<evidence type="ECO:0000256" key="1">
    <source>
        <dbReference type="SAM" id="MobiDB-lite"/>
    </source>
</evidence>
<reference evidence="4" key="1">
    <citation type="submission" date="2025-08" db="UniProtKB">
        <authorList>
            <consortium name="RefSeq"/>
        </authorList>
    </citation>
    <scope>IDENTIFICATION</scope>
</reference>
<dbReference type="AlphaFoldDB" id="A0A6P7SMF6"/>
<proteinExistence type="predicted"/>
<dbReference type="InterPro" id="IPR011992">
    <property type="entry name" value="EF-hand-dom_pair"/>
</dbReference>
<evidence type="ECO:0000259" key="2">
    <source>
        <dbReference type="Pfam" id="PF16744"/>
    </source>
</evidence>